<dbReference type="Pfam" id="PF20722">
    <property type="entry name" value="DUF6830"/>
    <property type="match status" value="1"/>
</dbReference>
<dbReference type="eggNOG" id="ENOG502SHSB">
    <property type="taxonomic scope" value="Eukaryota"/>
</dbReference>
<dbReference type="AlphaFoldDB" id="F8QGZ6"/>
<proteinExistence type="predicted"/>
<reference evidence="3" key="1">
    <citation type="journal article" date="2011" name="Science">
        <title>The plant cell wall-decomposing machinery underlies the functional diversity of forest fungi.</title>
        <authorList>
            <person name="Eastwood D.C."/>
            <person name="Floudas D."/>
            <person name="Binder M."/>
            <person name="Majcherczyk A."/>
            <person name="Schneider P."/>
            <person name="Aerts A."/>
            <person name="Asiegbu F.O."/>
            <person name="Baker S.E."/>
            <person name="Barry K."/>
            <person name="Bendiksby M."/>
            <person name="Blumentritt M."/>
            <person name="Coutinho P.M."/>
            <person name="Cullen D."/>
            <person name="de Vries R.P."/>
            <person name="Gathman A."/>
            <person name="Goodell B."/>
            <person name="Henrissat B."/>
            <person name="Ihrmark K."/>
            <person name="Kauserud H."/>
            <person name="Kohler A."/>
            <person name="LaButti K."/>
            <person name="Lapidus A."/>
            <person name="Lavin J.L."/>
            <person name="Lee Y.-H."/>
            <person name="Lindquist E."/>
            <person name="Lilly W."/>
            <person name="Lucas S."/>
            <person name="Morin E."/>
            <person name="Murat C."/>
            <person name="Oguiza J.A."/>
            <person name="Park J."/>
            <person name="Pisabarro A.G."/>
            <person name="Riley R."/>
            <person name="Rosling A."/>
            <person name="Salamov A."/>
            <person name="Schmidt O."/>
            <person name="Schmutz J."/>
            <person name="Skrede I."/>
            <person name="Stenlid J."/>
            <person name="Wiebenga A."/>
            <person name="Xie X."/>
            <person name="Kuees U."/>
            <person name="Hibbett D.S."/>
            <person name="Hoffmeister D."/>
            <person name="Hoegberg N."/>
            <person name="Martin F."/>
            <person name="Grigoriev I.V."/>
            <person name="Watkinson S.C."/>
        </authorList>
    </citation>
    <scope>NUCLEOTIDE SEQUENCE [LARGE SCALE GENOMIC DNA]</scope>
    <source>
        <strain evidence="3">strain S7.3</strain>
    </source>
</reference>
<dbReference type="Proteomes" id="UP000008063">
    <property type="component" value="Unassembled WGS sequence"/>
</dbReference>
<dbReference type="InterPro" id="IPR041078">
    <property type="entry name" value="Plavaka"/>
</dbReference>
<dbReference type="Pfam" id="PF18759">
    <property type="entry name" value="Plavaka"/>
    <property type="match status" value="2"/>
</dbReference>
<dbReference type="OMA" id="HKANTIM"/>
<keyword evidence="3" id="KW-1185">Reference proteome</keyword>
<dbReference type="InParanoid" id="F8QGZ6"/>
<dbReference type="EMBL" id="GL945505">
    <property type="protein sequence ID" value="EGN92397.1"/>
    <property type="molecule type" value="Genomic_DNA"/>
</dbReference>
<sequence>MPLCPSADCPQKDFGTWEEVLNHLNNLLTHCLINFNNSGRLQDHSGFQYHGTSGMTFGNADNIIQQIQKDDLAKYRKKNIYYPFKDRDEWDFVKFLCENMNRSQIDHFLKLKWVQDGNPSFSSVHTLFFWIESLPSGSRWQLQEIKVEGYKTAKPMILLWRDGLEVARHLFANPVFANHIDLDPKNVFVDYNKVEKEYGEFMTAEYAWECQAELPFGATLLGMIGASDKTVVTRGTGGLEMHPIFLTLANIHSEVRMKATSHAWLCAGFLSIPKFDCSHDLQTLLSSRVYHMCIDKIVASLKYCARYGHKITDPFGKGRLAYTPLVAWIADLPEQQVHPWNKIVKYQAEAKKLGLSGVHLPFRRDWAMSDPASFLVPEILHTCHKFFFDHVLTWCKELVGRKELDQCFKVLHKRIGYRHFHSGVSHVRQMTGREHREIQRTILGVIAGCAPPVFIRAICAIIDFIYQAQSPVHTTSSLATMVDMLKEFHEEKDVILMKGARKGKEGPLKHFWIPKLELMQNFACSIKRMGSVMQYTTDVTEHLLITHCKHPFSHGTNHHHDFEQQCVQVLSVLERLCVFSFYTLLESHGLDLVGVIVEEEDSVVEVVNPELLWLSRVLPDDDHKAGPRPMRNLFIDGIWSQDGNTAFYVNKTVDFPKLSIDDAAAKFGLEDFRPAPANYTCQLNQTRRLGGPYDFPFTHVRVWFKFRIQQHSVHKANTIMAPQTVQAQAPSAAASQGTCDAVLAGDPSANGSITLQVRMVFQLIPPKNTTIPAHLSPILLYVQNFRFAGRRNSKGVVLEEPDIDMFLVERTFCSMLDSSGQKMRMGGIIPLSQVAYPVDLIPVFGSHIEPQLNANNTLERPTQFYLNNFSDKEIYQTPLSEL</sequence>
<feature type="domain" description="DUF6830" evidence="1">
    <location>
        <begin position="641"/>
        <end position="744"/>
    </location>
</feature>
<dbReference type="InterPro" id="IPR049233">
    <property type="entry name" value="DUF6830"/>
</dbReference>
<dbReference type="HOGENOM" id="CLU_006344_10_2_1"/>
<protein>
    <recommendedName>
        <fullName evidence="1">DUF6830 domain-containing protein</fullName>
    </recommendedName>
</protein>
<evidence type="ECO:0000313" key="3">
    <source>
        <dbReference type="Proteomes" id="UP000008063"/>
    </source>
</evidence>
<evidence type="ECO:0000313" key="2">
    <source>
        <dbReference type="EMBL" id="EGN92397.1"/>
    </source>
</evidence>
<gene>
    <name evidence="2" type="ORF">SERLA73DRAFT_65825</name>
</gene>
<evidence type="ECO:0000259" key="1">
    <source>
        <dbReference type="Pfam" id="PF20722"/>
    </source>
</evidence>
<organism evidence="3">
    <name type="scientific">Serpula lacrymans var. lacrymans (strain S7.3)</name>
    <name type="common">Dry rot fungus</name>
    <dbReference type="NCBI Taxonomy" id="936435"/>
    <lineage>
        <taxon>Eukaryota</taxon>
        <taxon>Fungi</taxon>
        <taxon>Dikarya</taxon>
        <taxon>Basidiomycota</taxon>
        <taxon>Agaricomycotina</taxon>
        <taxon>Agaricomycetes</taxon>
        <taxon>Agaricomycetidae</taxon>
        <taxon>Boletales</taxon>
        <taxon>Coniophorineae</taxon>
        <taxon>Serpulaceae</taxon>
        <taxon>Serpula</taxon>
    </lineage>
</organism>
<name>F8QGZ6_SERL3</name>
<accession>F8QGZ6</accession>